<feature type="binding site" evidence="14">
    <location>
        <begin position="199"/>
        <end position="200"/>
    </location>
    <ligand>
        <name>substrate</name>
    </ligand>
</feature>
<comment type="cofactor">
    <cofactor evidence="5">
        <name>Fe(2+)</name>
        <dbReference type="ChEBI" id="CHEBI:29033"/>
    </cofactor>
</comment>
<dbReference type="InterPro" id="IPR000056">
    <property type="entry name" value="Ribul_P_3_epim-like"/>
</dbReference>
<sequence length="245" mass="26674">MRKIKIAPSIMCADLLNLERDVRRLEKGGARLFHFDIMDGTFVPNIALGAGIVKAVRASTRHPLDTHLMIIHPEKYIRQFADAGSDIISIHAEATVHLDRALQAIKDAGARPAVALNPSTPLNSIRHVLDKTEVVLVMAVNPGFAGQAFIPGTVRKVADLRKMLQENGAERVEIEVDGCVNDRTIAMFLEAGANIFVGGTAGIFTKEGTDITASLSRLYANARSSLKDILRKGGAGSRKWWTQKN</sequence>
<feature type="active site" description="Proton donor" evidence="10 12">
    <location>
        <position position="177"/>
    </location>
</feature>
<comment type="function">
    <text evidence="10">Catalyzes the reversible epimerization of D-ribulose 5-phosphate to D-xylulose 5-phosphate.</text>
</comment>
<evidence type="ECO:0000256" key="12">
    <source>
        <dbReference type="PIRSR" id="PIRSR001461-1"/>
    </source>
</evidence>
<reference evidence="16" key="1">
    <citation type="submission" date="2017-09" db="EMBL/GenBank/DDBJ databases">
        <title>Depth-based differentiation of microbial function through sediment-hosted aquifers and enrichment of novel symbionts in the deep terrestrial subsurface.</title>
        <authorList>
            <person name="Probst A.J."/>
            <person name="Ladd B."/>
            <person name="Jarett J.K."/>
            <person name="Geller-Mcgrath D.E."/>
            <person name="Sieber C.M.K."/>
            <person name="Emerson J.B."/>
            <person name="Anantharaman K."/>
            <person name="Thomas B.C."/>
            <person name="Malmstrom R."/>
            <person name="Stieglmeier M."/>
            <person name="Klingl A."/>
            <person name="Woyke T."/>
            <person name="Ryan C.M."/>
            <person name="Banfield J.F."/>
        </authorList>
    </citation>
    <scope>NUCLEOTIDE SEQUENCE [LARGE SCALE GENOMIC DNA]</scope>
</reference>
<feature type="binding site" evidence="10 13">
    <location>
        <position position="34"/>
    </location>
    <ligand>
        <name>a divalent metal cation</name>
        <dbReference type="ChEBI" id="CHEBI:60240"/>
    </ligand>
</feature>
<dbReference type="PANTHER" id="PTHR11749">
    <property type="entry name" value="RIBULOSE-5-PHOSPHATE-3-EPIMERASE"/>
    <property type="match status" value="1"/>
</dbReference>
<evidence type="ECO:0000313" key="15">
    <source>
        <dbReference type="EMBL" id="PIZ14440.1"/>
    </source>
</evidence>
<organism evidence="15 16">
    <name type="scientific">Candidatus Desantisbacteria bacterium CG_4_10_14_0_8_um_filter_48_22</name>
    <dbReference type="NCBI Taxonomy" id="1974543"/>
    <lineage>
        <taxon>Bacteria</taxon>
        <taxon>Candidatus Desantisiibacteriota</taxon>
    </lineage>
</organism>
<gene>
    <name evidence="10 15" type="primary">rpe</name>
    <name evidence="15" type="ORF">COY52_12680</name>
</gene>
<dbReference type="PROSITE" id="PS01085">
    <property type="entry name" value="RIBUL_P_3_EPIMER_1"/>
    <property type="match status" value="1"/>
</dbReference>
<dbReference type="AlphaFoldDB" id="A0A2M7S4G6"/>
<dbReference type="InterPro" id="IPR011060">
    <property type="entry name" value="RibuloseP-bd_barrel"/>
</dbReference>
<evidence type="ECO:0000256" key="13">
    <source>
        <dbReference type="PIRSR" id="PIRSR001461-2"/>
    </source>
</evidence>
<keyword evidence="10 11" id="KW-0119">Carbohydrate metabolism</keyword>
<evidence type="ECO:0000313" key="16">
    <source>
        <dbReference type="Proteomes" id="UP000229307"/>
    </source>
</evidence>
<dbReference type="HAMAP" id="MF_02227">
    <property type="entry name" value="RPE"/>
    <property type="match status" value="1"/>
</dbReference>
<dbReference type="InterPro" id="IPR026019">
    <property type="entry name" value="Ribul_P_3_epim"/>
</dbReference>
<evidence type="ECO:0000256" key="6">
    <source>
        <dbReference type="ARBA" id="ARBA00009541"/>
    </source>
</evidence>
<keyword evidence="13" id="KW-0862">Zinc</keyword>
<comment type="caution">
    <text evidence="10">Lacks conserved residue(s) required for the propagation of feature annotation.</text>
</comment>
<dbReference type="EMBL" id="PFMR01000353">
    <property type="protein sequence ID" value="PIZ14440.1"/>
    <property type="molecule type" value="Genomic_DNA"/>
</dbReference>
<comment type="cofactor">
    <cofactor evidence="2">
        <name>Mn(2+)</name>
        <dbReference type="ChEBI" id="CHEBI:29035"/>
    </cofactor>
</comment>
<name>A0A2M7S4G6_9BACT</name>
<evidence type="ECO:0000256" key="7">
    <source>
        <dbReference type="ARBA" id="ARBA00013188"/>
    </source>
</evidence>
<dbReference type="EC" id="5.1.3.1" evidence="7 10"/>
<comment type="catalytic activity">
    <reaction evidence="1 10 11">
        <text>D-ribulose 5-phosphate = D-xylulose 5-phosphate</text>
        <dbReference type="Rhea" id="RHEA:13677"/>
        <dbReference type="ChEBI" id="CHEBI:57737"/>
        <dbReference type="ChEBI" id="CHEBI:58121"/>
        <dbReference type="EC" id="5.1.3.1"/>
    </reaction>
</comment>
<comment type="cofactor">
    <cofactor evidence="3">
        <name>Co(2+)</name>
        <dbReference type="ChEBI" id="CHEBI:48828"/>
    </cofactor>
</comment>
<evidence type="ECO:0000256" key="10">
    <source>
        <dbReference type="HAMAP-Rule" id="MF_02227"/>
    </source>
</evidence>
<evidence type="ECO:0000256" key="4">
    <source>
        <dbReference type="ARBA" id="ARBA00001947"/>
    </source>
</evidence>
<evidence type="ECO:0000256" key="2">
    <source>
        <dbReference type="ARBA" id="ARBA00001936"/>
    </source>
</evidence>
<evidence type="ECO:0000256" key="5">
    <source>
        <dbReference type="ARBA" id="ARBA00001954"/>
    </source>
</evidence>
<dbReference type="SUPFAM" id="SSF51366">
    <property type="entry name" value="Ribulose-phoshate binding barrel"/>
    <property type="match status" value="1"/>
</dbReference>
<evidence type="ECO:0000256" key="1">
    <source>
        <dbReference type="ARBA" id="ARBA00001782"/>
    </source>
</evidence>
<comment type="caution">
    <text evidence="15">The sequence shown here is derived from an EMBL/GenBank/DDBJ whole genome shotgun (WGS) entry which is preliminary data.</text>
</comment>
<keyword evidence="9 10" id="KW-0413">Isomerase</keyword>
<accession>A0A2M7S4G6</accession>
<feature type="binding site" evidence="10 13">
    <location>
        <position position="36"/>
    </location>
    <ligand>
        <name>a divalent metal cation</name>
        <dbReference type="ChEBI" id="CHEBI:60240"/>
    </ligand>
</feature>
<protein>
    <recommendedName>
        <fullName evidence="7 10">Ribulose-phosphate 3-epimerase</fullName>
        <ecNumber evidence="7 10">5.1.3.1</ecNumber>
    </recommendedName>
</protein>
<comment type="similarity">
    <text evidence="6 10 11">Belongs to the ribulose-phosphate 3-epimerase family.</text>
</comment>
<feature type="binding site" evidence="10 14">
    <location>
        <position position="67"/>
    </location>
    <ligand>
        <name>substrate</name>
    </ligand>
</feature>
<dbReference type="FunFam" id="3.20.20.70:FF:000004">
    <property type="entry name" value="Ribulose-phosphate 3-epimerase"/>
    <property type="match status" value="1"/>
</dbReference>
<keyword evidence="13" id="KW-0464">Manganese</keyword>
<dbReference type="CDD" id="cd00429">
    <property type="entry name" value="RPE"/>
    <property type="match status" value="1"/>
</dbReference>
<dbReference type="GO" id="GO:0006098">
    <property type="term" value="P:pentose-phosphate shunt"/>
    <property type="evidence" value="ECO:0007669"/>
    <property type="project" value="UniProtKB-UniRule"/>
</dbReference>
<dbReference type="Pfam" id="PF00834">
    <property type="entry name" value="Ribul_P_3_epim"/>
    <property type="match status" value="1"/>
</dbReference>
<keyword evidence="8 10" id="KW-0479">Metal-binding</keyword>
<feature type="active site" description="Proton acceptor" evidence="10 12">
    <location>
        <position position="36"/>
    </location>
</feature>
<comment type="cofactor">
    <cofactor evidence="4">
        <name>Zn(2+)</name>
        <dbReference type="ChEBI" id="CHEBI:29105"/>
    </cofactor>
</comment>
<feature type="binding site" evidence="10 13">
    <location>
        <position position="67"/>
    </location>
    <ligand>
        <name>a divalent metal cation</name>
        <dbReference type="ChEBI" id="CHEBI:60240"/>
    </ligand>
</feature>
<dbReference type="GO" id="GO:0005737">
    <property type="term" value="C:cytoplasm"/>
    <property type="evidence" value="ECO:0007669"/>
    <property type="project" value="UniProtKB-ARBA"/>
</dbReference>
<feature type="binding site" evidence="10 13">
    <location>
        <position position="177"/>
    </location>
    <ligand>
        <name>a divalent metal cation</name>
        <dbReference type="ChEBI" id="CHEBI:60240"/>
    </ligand>
</feature>
<comment type="pathway">
    <text evidence="10">Carbohydrate degradation.</text>
</comment>
<evidence type="ECO:0000256" key="14">
    <source>
        <dbReference type="PIRSR" id="PIRSR001461-3"/>
    </source>
</evidence>
<evidence type="ECO:0000256" key="3">
    <source>
        <dbReference type="ARBA" id="ARBA00001941"/>
    </source>
</evidence>
<comment type="cofactor">
    <cofactor evidence="10 13">
        <name>a divalent metal cation</name>
        <dbReference type="ChEBI" id="CHEBI:60240"/>
    </cofactor>
    <text evidence="10 13">Binds 1 divalent metal cation per subunit.</text>
</comment>
<dbReference type="GO" id="GO:0019323">
    <property type="term" value="P:pentose catabolic process"/>
    <property type="evidence" value="ECO:0007669"/>
    <property type="project" value="UniProtKB-UniRule"/>
</dbReference>
<feature type="binding site" evidence="10 14">
    <location>
        <position position="9"/>
    </location>
    <ligand>
        <name>substrate</name>
    </ligand>
</feature>
<dbReference type="NCBIfam" id="NF004076">
    <property type="entry name" value="PRK05581.1-4"/>
    <property type="match status" value="1"/>
</dbReference>
<dbReference type="PIRSF" id="PIRSF001461">
    <property type="entry name" value="RPE"/>
    <property type="match status" value="1"/>
</dbReference>
<evidence type="ECO:0000256" key="9">
    <source>
        <dbReference type="ARBA" id="ARBA00023235"/>
    </source>
</evidence>
<proteinExistence type="inferred from homology"/>
<evidence type="ECO:0000256" key="8">
    <source>
        <dbReference type="ARBA" id="ARBA00022723"/>
    </source>
</evidence>
<feature type="binding site" evidence="10 14">
    <location>
        <begin position="143"/>
        <end position="146"/>
    </location>
    <ligand>
        <name>substrate</name>
    </ligand>
</feature>
<evidence type="ECO:0000256" key="11">
    <source>
        <dbReference type="PIRNR" id="PIRNR001461"/>
    </source>
</evidence>
<dbReference type="Proteomes" id="UP000229307">
    <property type="component" value="Unassembled WGS sequence"/>
</dbReference>
<dbReference type="NCBIfam" id="TIGR01163">
    <property type="entry name" value="rpe"/>
    <property type="match status" value="1"/>
</dbReference>
<dbReference type="Gene3D" id="3.20.20.70">
    <property type="entry name" value="Aldolase class I"/>
    <property type="match status" value="1"/>
</dbReference>
<keyword evidence="13" id="KW-0170">Cobalt</keyword>
<dbReference type="GO" id="GO:0004750">
    <property type="term" value="F:D-ribulose-phosphate 3-epimerase activity"/>
    <property type="evidence" value="ECO:0007669"/>
    <property type="project" value="UniProtKB-UniRule"/>
</dbReference>
<dbReference type="InterPro" id="IPR013785">
    <property type="entry name" value="Aldolase_TIM"/>
</dbReference>
<dbReference type="GO" id="GO:0046872">
    <property type="term" value="F:metal ion binding"/>
    <property type="evidence" value="ECO:0007669"/>
    <property type="project" value="UniProtKB-UniRule"/>
</dbReference>